<evidence type="ECO:0000256" key="3">
    <source>
        <dbReference type="ARBA" id="ARBA00023014"/>
    </source>
</evidence>
<protein>
    <submittedName>
        <fullName evidence="5">2-oxoglutarate ferredoxin oxidoreductase delta subunit</fullName>
        <ecNumber evidence="5">1.2.7.3</ecNumber>
    </submittedName>
</protein>
<dbReference type="Proteomes" id="UP000004793">
    <property type="component" value="Chromosome"/>
</dbReference>
<dbReference type="PANTHER" id="PTHR43122:SF2">
    <property type="entry name" value="FERREDOXIN SUBUNIT OF PYRUVATE:FLAVODOXIN OXIDOREDUCTASE"/>
    <property type="match status" value="1"/>
</dbReference>
<dbReference type="EMBL" id="AP012051">
    <property type="protein sequence ID" value="BAL80338.1"/>
    <property type="molecule type" value="Genomic_DNA"/>
</dbReference>
<keyword evidence="5" id="KW-0560">Oxidoreductase</keyword>
<dbReference type="GO" id="GO:0051536">
    <property type="term" value="F:iron-sulfur cluster binding"/>
    <property type="evidence" value="ECO:0007669"/>
    <property type="project" value="UniProtKB-KW"/>
</dbReference>
<name>A0A7U6GDD0_CALEA</name>
<dbReference type="OrthoDB" id="9804603at2"/>
<dbReference type="Pfam" id="PF12838">
    <property type="entry name" value="Fer4_7"/>
    <property type="match status" value="1"/>
</dbReference>
<gene>
    <name evidence="5" type="primary">korD</name>
    <name evidence="5" type="ordered locus">CSE_02120</name>
</gene>
<dbReference type="PANTHER" id="PTHR43122">
    <property type="entry name" value="FERREDOXIN SUBUNIT OF PYRUVATE:FLAVODOXIN OXIDOREDUCTASE-RELATED"/>
    <property type="match status" value="1"/>
</dbReference>
<dbReference type="Gene3D" id="3.30.70.20">
    <property type="match status" value="1"/>
</dbReference>
<feature type="domain" description="4Fe-4S ferredoxin-type" evidence="4">
    <location>
        <begin position="3"/>
        <end position="32"/>
    </location>
</feature>
<dbReference type="InterPro" id="IPR017896">
    <property type="entry name" value="4Fe4S_Fe-S-bd"/>
</dbReference>
<dbReference type="GO" id="GO:0047553">
    <property type="term" value="F:2-oxoglutarate synthase activity"/>
    <property type="evidence" value="ECO:0007669"/>
    <property type="project" value="UniProtKB-EC"/>
</dbReference>
<sequence>MEPKVIIDEERCKSCGLCVSVCPKHVLRISDRINLKGYHPVELFDNEGCISCGFCYIICPDRAIVEVRRPEKAQV</sequence>
<dbReference type="KEGG" id="cex:CSE_02120"/>
<evidence type="ECO:0000256" key="1">
    <source>
        <dbReference type="ARBA" id="ARBA00022723"/>
    </source>
</evidence>
<evidence type="ECO:0000259" key="4">
    <source>
        <dbReference type="PROSITE" id="PS51379"/>
    </source>
</evidence>
<keyword evidence="6" id="KW-1185">Reference proteome</keyword>
<evidence type="ECO:0000313" key="5">
    <source>
        <dbReference type="EMBL" id="BAL80338.1"/>
    </source>
</evidence>
<dbReference type="SUPFAM" id="SSF54862">
    <property type="entry name" value="4Fe-4S ferredoxins"/>
    <property type="match status" value="1"/>
</dbReference>
<keyword evidence="1" id="KW-0479">Metal-binding</keyword>
<dbReference type="EC" id="1.2.7.3" evidence="5"/>
<dbReference type="GO" id="GO:0046872">
    <property type="term" value="F:metal ion binding"/>
    <property type="evidence" value="ECO:0007669"/>
    <property type="project" value="UniProtKB-KW"/>
</dbReference>
<reference evidence="5 6" key="1">
    <citation type="submission" date="2011-01" db="EMBL/GenBank/DDBJ databases">
        <title>Whole genome sequence of Caldisericum exile AZM16c01.</title>
        <authorList>
            <person name="Narita-Yamada S."/>
            <person name="Kawakoshi A."/>
            <person name="Nakamura S."/>
            <person name="Sasagawa M."/>
            <person name="Fukada J."/>
            <person name="Sekine M."/>
            <person name="Kato Y."/>
            <person name="Fukai R."/>
            <person name="Sasaki K."/>
            <person name="Hanamaki A."/>
            <person name="Narita H."/>
            <person name="Konno Y."/>
            <person name="Mori K."/>
            <person name="Yamazaki S."/>
            <person name="Suzuki K."/>
            <person name="Fujita N."/>
        </authorList>
    </citation>
    <scope>NUCLEOTIDE SEQUENCE [LARGE SCALE GENOMIC DNA]</scope>
    <source>
        <strain evidence="6">DSM 21853 / NBRC 104410 / AZM16c01</strain>
    </source>
</reference>
<evidence type="ECO:0000256" key="2">
    <source>
        <dbReference type="ARBA" id="ARBA00023004"/>
    </source>
</evidence>
<feature type="domain" description="4Fe-4S ferredoxin-type" evidence="4">
    <location>
        <begin position="40"/>
        <end position="69"/>
    </location>
</feature>
<dbReference type="InterPro" id="IPR017900">
    <property type="entry name" value="4Fe4S_Fe_S_CS"/>
</dbReference>
<evidence type="ECO:0000313" key="6">
    <source>
        <dbReference type="Proteomes" id="UP000004793"/>
    </source>
</evidence>
<accession>A0A7U6GDD0</accession>
<dbReference type="RefSeq" id="WP_014452745.1">
    <property type="nucleotide sequence ID" value="NC_017096.1"/>
</dbReference>
<dbReference type="PROSITE" id="PS51379">
    <property type="entry name" value="4FE4S_FER_2"/>
    <property type="match status" value="2"/>
</dbReference>
<dbReference type="AlphaFoldDB" id="A0A7U6GDD0"/>
<proteinExistence type="predicted"/>
<organism evidence="5 6">
    <name type="scientific">Caldisericum exile (strain DSM 21853 / NBRC 104410 / AZM16c01)</name>
    <dbReference type="NCBI Taxonomy" id="511051"/>
    <lineage>
        <taxon>Bacteria</taxon>
        <taxon>Pseudomonadati</taxon>
        <taxon>Caldisericota/Cryosericota group</taxon>
        <taxon>Caldisericota</taxon>
        <taxon>Caldisericia</taxon>
        <taxon>Caldisericales</taxon>
        <taxon>Caldisericaceae</taxon>
        <taxon>Caldisericum</taxon>
    </lineage>
</organism>
<dbReference type="PROSITE" id="PS00198">
    <property type="entry name" value="4FE4S_FER_1"/>
    <property type="match status" value="2"/>
</dbReference>
<keyword evidence="3" id="KW-0411">Iron-sulfur</keyword>
<keyword evidence="2" id="KW-0408">Iron</keyword>